<proteinExistence type="predicted"/>
<dbReference type="RefSeq" id="XP_053579521.1">
    <property type="nucleotide sequence ID" value="XM_053735955.1"/>
</dbReference>
<evidence type="ECO:0000256" key="1">
    <source>
        <dbReference type="SAM" id="MobiDB-lite"/>
    </source>
</evidence>
<dbReference type="Proteomes" id="UP000483820">
    <property type="component" value="Chromosome X"/>
</dbReference>
<gene>
    <name evidence="3" type="ORF">GCK72_024610</name>
</gene>
<dbReference type="KEGG" id="crq:GCK72_024610"/>
<name>A0A6A5G009_CAERE</name>
<feature type="compositionally biased region" description="Basic and acidic residues" evidence="1">
    <location>
        <begin position="285"/>
        <end position="297"/>
    </location>
</feature>
<feature type="transmembrane region" description="Helical" evidence="2">
    <location>
        <begin position="135"/>
        <end position="157"/>
    </location>
</feature>
<dbReference type="EMBL" id="WUAV01000006">
    <property type="protein sequence ID" value="KAF1748143.1"/>
    <property type="molecule type" value="Genomic_DNA"/>
</dbReference>
<feature type="region of interest" description="Disordered" evidence="1">
    <location>
        <begin position="285"/>
        <end position="308"/>
    </location>
</feature>
<organism evidence="3 4">
    <name type="scientific">Caenorhabditis remanei</name>
    <name type="common">Caenorhabditis vulgaris</name>
    <dbReference type="NCBI Taxonomy" id="31234"/>
    <lineage>
        <taxon>Eukaryota</taxon>
        <taxon>Metazoa</taxon>
        <taxon>Ecdysozoa</taxon>
        <taxon>Nematoda</taxon>
        <taxon>Chromadorea</taxon>
        <taxon>Rhabditida</taxon>
        <taxon>Rhabditina</taxon>
        <taxon>Rhabditomorpha</taxon>
        <taxon>Rhabditoidea</taxon>
        <taxon>Rhabditidae</taxon>
        <taxon>Peloderinae</taxon>
        <taxon>Caenorhabditis</taxon>
    </lineage>
</organism>
<keyword evidence="2" id="KW-0812">Transmembrane</keyword>
<feature type="transmembrane region" description="Helical" evidence="2">
    <location>
        <begin position="177"/>
        <end position="200"/>
    </location>
</feature>
<accession>A0A6A5G009</accession>
<keyword evidence="2" id="KW-1133">Transmembrane helix</keyword>
<feature type="transmembrane region" description="Helical" evidence="2">
    <location>
        <begin position="82"/>
        <end position="105"/>
    </location>
</feature>
<dbReference type="GeneID" id="9821993"/>
<protein>
    <submittedName>
        <fullName evidence="3">Uncharacterized protein</fullName>
    </submittedName>
</protein>
<reference evidence="3 4" key="1">
    <citation type="submission" date="2019-12" db="EMBL/GenBank/DDBJ databases">
        <title>Chromosome-level assembly of the Caenorhabditis remanei genome.</title>
        <authorList>
            <person name="Teterina A.A."/>
            <person name="Willis J.H."/>
            <person name="Phillips P.C."/>
        </authorList>
    </citation>
    <scope>NUCLEOTIDE SEQUENCE [LARGE SCALE GENOMIC DNA]</scope>
    <source>
        <strain evidence="3 4">PX506</strain>
        <tissue evidence="3">Whole organism</tissue>
    </source>
</reference>
<dbReference type="CTD" id="9821993"/>
<keyword evidence="2" id="KW-0472">Membrane</keyword>
<dbReference type="AlphaFoldDB" id="A0A6A5G009"/>
<evidence type="ECO:0000313" key="3">
    <source>
        <dbReference type="EMBL" id="KAF1748143.1"/>
    </source>
</evidence>
<evidence type="ECO:0000313" key="4">
    <source>
        <dbReference type="Proteomes" id="UP000483820"/>
    </source>
</evidence>
<sequence length="340" mass="40471">MLNYPFPSPPVFYSTYKFDMNLNLINKVLFQTVLIAYKVDERLHFICLGIILPIAFVITTISSYVIFRTACMKHVRKIETTLVCYALIENILMQMFSTIFTVFYWTFGYAEFEEGECLQLKIVDLMKGLEWYTQIFTHSVPYFLCICFMLFGSYKIYQYHMIRREGAGIQLREKQRYGGVGLTLLVSIVFLTIDMVFNLYCDIYEIRLHYTNEGTNAEYFFFLKDCKTVITTVLYEKLPEPSEMKLLAWMYYKWCRCYFALCMFRKFLDKMEDCSIKRRQRKRQNKENKELKKEIKQKARNQQGCQSAKKETRIDIDINENVEHVSIVPNKSLPIRETAV</sequence>
<comment type="caution">
    <text evidence="3">The sequence shown here is derived from an EMBL/GenBank/DDBJ whole genome shotgun (WGS) entry which is preliminary data.</text>
</comment>
<evidence type="ECO:0000256" key="2">
    <source>
        <dbReference type="SAM" id="Phobius"/>
    </source>
</evidence>
<feature type="transmembrane region" description="Helical" evidence="2">
    <location>
        <begin position="43"/>
        <end position="70"/>
    </location>
</feature>